<proteinExistence type="predicted"/>
<feature type="transmembrane region" description="Helical" evidence="1">
    <location>
        <begin position="12"/>
        <end position="35"/>
    </location>
</feature>
<dbReference type="AlphaFoldDB" id="A0A1M6CK99"/>
<accession>A0A1M6CK99</accession>
<keyword evidence="3" id="KW-1185">Reference proteome</keyword>
<keyword evidence="1" id="KW-1133">Transmembrane helix</keyword>
<dbReference type="EMBL" id="FQZP01000005">
    <property type="protein sequence ID" value="SHI61445.1"/>
    <property type="molecule type" value="Genomic_DNA"/>
</dbReference>
<dbReference type="Proteomes" id="UP000324781">
    <property type="component" value="Unassembled WGS sequence"/>
</dbReference>
<feature type="transmembrane region" description="Helical" evidence="1">
    <location>
        <begin position="67"/>
        <end position="87"/>
    </location>
</feature>
<feature type="transmembrane region" description="Helical" evidence="1">
    <location>
        <begin position="41"/>
        <end position="62"/>
    </location>
</feature>
<name>A0A1M6CK99_9FIRM</name>
<feature type="transmembrane region" description="Helical" evidence="1">
    <location>
        <begin position="93"/>
        <end position="112"/>
    </location>
</feature>
<organism evidence="2 3">
    <name type="scientific">Thermoclostridium caenicola</name>
    <dbReference type="NCBI Taxonomy" id="659425"/>
    <lineage>
        <taxon>Bacteria</taxon>
        <taxon>Bacillati</taxon>
        <taxon>Bacillota</taxon>
        <taxon>Clostridia</taxon>
        <taxon>Eubacteriales</taxon>
        <taxon>Oscillospiraceae</taxon>
        <taxon>Thermoclostridium</taxon>
    </lineage>
</organism>
<evidence type="ECO:0000313" key="2">
    <source>
        <dbReference type="EMBL" id="SHI61445.1"/>
    </source>
</evidence>
<sequence>MDEVRRSCKRPILIASGILGFLLIVFGVVLIGLGIVGFDFVIIGTIIAGVLLLLLLGVNPFLRDKRILCITLVLVALFLIIGGIIALPGIIGLTMIGLGVVAAILAVLCFNCF</sequence>
<gene>
    <name evidence="2" type="ORF">SAMN05444373_100550</name>
</gene>
<protein>
    <submittedName>
        <fullName evidence="2">Uncharacterized protein</fullName>
    </submittedName>
</protein>
<keyword evidence="1" id="KW-0472">Membrane</keyword>
<evidence type="ECO:0000313" key="3">
    <source>
        <dbReference type="Proteomes" id="UP000324781"/>
    </source>
</evidence>
<keyword evidence="1" id="KW-0812">Transmembrane</keyword>
<reference evidence="2 3" key="1">
    <citation type="submission" date="2016-11" db="EMBL/GenBank/DDBJ databases">
        <authorList>
            <person name="Varghese N."/>
            <person name="Submissions S."/>
        </authorList>
    </citation>
    <scope>NUCLEOTIDE SEQUENCE [LARGE SCALE GENOMIC DNA]</scope>
    <source>
        <strain evidence="2 3">DSM 19027</strain>
    </source>
</reference>
<dbReference type="RefSeq" id="WP_149677819.1">
    <property type="nucleotide sequence ID" value="NZ_DAONMB010000123.1"/>
</dbReference>
<evidence type="ECO:0000256" key="1">
    <source>
        <dbReference type="SAM" id="Phobius"/>
    </source>
</evidence>